<keyword evidence="7" id="KW-0736">Signalosome</keyword>
<name>A0A4Z1JA26_9HELO</name>
<dbReference type="InterPro" id="IPR036388">
    <property type="entry name" value="WH-like_DNA-bd_sf"/>
</dbReference>
<dbReference type="AlphaFoldDB" id="A0A4Z1JA26"/>
<dbReference type="Pfam" id="PF01399">
    <property type="entry name" value="PCI"/>
    <property type="match status" value="1"/>
</dbReference>
<dbReference type="InterPro" id="IPR036390">
    <property type="entry name" value="WH_DNA-bd_sf"/>
</dbReference>
<dbReference type="FunFam" id="1.10.10.10:FF:000190">
    <property type="entry name" value="COP9 signalosome complex subunit 4"/>
    <property type="match status" value="1"/>
</dbReference>
<sequence length="417" mass="46303">MVSQKIAEAMQQIASSEEKQQGYITLLSNAQFTSTPAELPGDLIAIFDAVFADALGIVATRSVIVSFVDALKAINNNEAKIQVGQHALSTLSEQASSFEEQNAQIRELMATAYEDDEDNLAAAKILAGIVLESSQRKVTNEEKVRCWIRITRNYLEVDDTTLAEQYLNKAKNVIYTVEDRDLNLHFQLSQARIHDARRNFLAAAQGYQDISFLPVIAEEERLHTLSMAIKCAVLAPAGPLRSRALGRLYKDERAASLDEFSILEKMFLDRLLSPEEVSKFAEGLALHQLAKTSDGTTVLQRAVVEHNLRAASRLYNNIRFEALGEILDLDGDKAEETTASMIEQGRLVGRIDQVERVIWFEGGEATGEKGSGRSEGIVGRELRRWDANVQNLAEEVEKVTSELQLVYPDFVAANMVV</sequence>
<dbReference type="OrthoDB" id="295656at2759"/>
<dbReference type="Gene3D" id="1.10.10.10">
    <property type="entry name" value="Winged helix-like DNA-binding domain superfamily/Winged helix DNA-binding domain"/>
    <property type="match status" value="1"/>
</dbReference>
<comment type="subunit">
    <text evidence="4">Component of the COP9 signalosome (CSN) complex.</text>
</comment>
<protein>
    <recommendedName>
        <fullName evidence="5">COP9 signalosome complex subunit 4</fullName>
    </recommendedName>
</protein>
<dbReference type="EMBL" id="PQXJ01000004">
    <property type="protein sequence ID" value="TGO70074.1"/>
    <property type="molecule type" value="Genomic_DNA"/>
</dbReference>
<keyword evidence="11" id="KW-1185">Reference proteome</keyword>
<keyword evidence="8" id="KW-0539">Nucleus</keyword>
<organism evidence="10 11">
    <name type="scientific">Botryotinia narcissicola</name>
    <dbReference type="NCBI Taxonomy" id="278944"/>
    <lineage>
        <taxon>Eukaryota</taxon>
        <taxon>Fungi</taxon>
        <taxon>Dikarya</taxon>
        <taxon>Ascomycota</taxon>
        <taxon>Pezizomycotina</taxon>
        <taxon>Leotiomycetes</taxon>
        <taxon>Helotiales</taxon>
        <taxon>Sclerotiniaceae</taxon>
        <taxon>Botryotinia</taxon>
    </lineage>
</organism>
<evidence type="ECO:0000256" key="1">
    <source>
        <dbReference type="ARBA" id="ARBA00004123"/>
    </source>
</evidence>
<accession>A0A4Z1JA26</accession>
<reference evidence="10 11" key="1">
    <citation type="submission" date="2017-12" db="EMBL/GenBank/DDBJ databases">
        <title>Comparative genomics of Botrytis spp.</title>
        <authorList>
            <person name="Valero-Jimenez C.A."/>
            <person name="Tapia P."/>
            <person name="Veloso J."/>
            <person name="Silva-Moreno E."/>
            <person name="Staats M."/>
            <person name="Valdes J.H."/>
            <person name="Van Kan J.A.L."/>
        </authorList>
    </citation>
    <scope>NUCLEOTIDE SEQUENCE [LARGE SCALE GENOMIC DNA]</scope>
    <source>
        <strain evidence="10 11">MUCL2120</strain>
    </source>
</reference>
<comment type="caution">
    <text evidence="10">The sequence shown here is derived from an EMBL/GenBank/DDBJ whole genome shotgun (WGS) entry which is preliminary data.</text>
</comment>
<dbReference type="InterPro" id="IPR040134">
    <property type="entry name" value="PSMD12/CSN4"/>
</dbReference>
<dbReference type="PANTHER" id="PTHR10855">
    <property type="entry name" value="26S PROTEASOME NON-ATPASE REGULATORY SUBUNIT 12/COP9 SIGNALOSOME COMPLEX SUBUNIT 4"/>
    <property type="match status" value="1"/>
</dbReference>
<dbReference type="Pfam" id="PF22241">
    <property type="entry name" value="PSMD12-CSN4_N"/>
    <property type="match status" value="1"/>
</dbReference>
<evidence type="ECO:0000313" key="11">
    <source>
        <dbReference type="Proteomes" id="UP000297452"/>
    </source>
</evidence>
<dbReference type="GO" id="GO:0008180">
    <property type="term" value="C:COP9 signalosome"/>
    <property type="evidence" value="ECO:0007669"/>
    <property type="project" value="UniProtKB-KW"/>
</dbReference>
<evidence type="ECO:0000313" key="10">
    <source>
        <dbReference type="EMBL" id="TGO70074.1"/>
    </source>
</evidence>
<evidence type="ECO:0000256" key="3">
    <source>
        <dbReference type="ARBA" id="ARBA00010417"/>
    </source>
</evidence>
<dbReference type="Proteomes" id="UP000297452">
    <property type="component" value="Unassembled WGS sequence"/>
</dbReference>
<evidence type="ECO:0000259" key="9">
    <source>
        <dbReference type="PROSITE" id="PS50250"/>
    </source>
</evidence>
<dbReference type="InterPro" id="IPR000717">
    <property type="entry name" value="PCI_dom"/>
</dbReference>
<comment type="similarity">
    <text evidence="3">Belongs to the CSN4 family.</text>
</comment>
<dbReference type="PROSITE" id="PS50250">
    <property type="entry name" value="PCI"/>
    <property type="match status" value="1"/>
</dbReference>
<evidence type="ECO:0000256" key="6">
    <source>
        <dbReference type="ARBA" id="ARBA00022490"/>
    </source>
</evidence>
<keyword evidence="6" id="KW-0963">Cytoplasm</keyword>
<comment type="subcellular location">
    <subcellularLocation>
        <location evidence="2">Cytoplasm</location>
    </subcellularLocation>
    <subcellularLocation>
        <location evidence="1">Nucleus</location>
    </subcellularLocation>
</comment>
<evidence type="ECO:0000256" key="2">
    <source>
        <dbReference type="ARBA" id="ARBA00004496"/>
    </source>
</evidence>
<dbReference type="STRING" id="278944.A0A4Z1JA26"/>
<gene>
    <name evidence="10" type="ORF">BOTNAR_0004g00610</name>
</gene>
<evidence type="ECO:0000256" key="8">
    <source>
        <dbReference type="ARBA" id="ARBA00023242"/>
    </source>
</evidence>
<dbReference type="SUPFAM" id="SSF46785">
    <property type="entry name" value="Winged helix' DNA-binding domain"/>
    <property type="match status" value="1"/>
</dbReference>
<dbReference type="PANTHER" id="PTHR10855:SF2">
    <property type="entry name" value="COP9 SIGNALOSOME COMPLEX SUBUNIT 4"/>
    <property type="match status" value="1"/>
</dbReference>
<feature type="domain" description="PCI" evidence="9">
    <location>
        <begin position="199"/>
        <end position="365"/>
    </location>
</feature>
<evidence type="ECO:0000256" key="7">
    <source>
        <dbReference type="ARBA" id="ARBA00022790"/>
    </source>
</evidence>
<evidence type="ECO:0000256" key="4">
    <source>
        <dbReference type="ARBA" id="ARBA00011098"/>
    </source>
</evidence>
<dbReference type="SMART" id="SM00088">
    <property type="entry name" value="PINT"/>
    <property type="match status" value="1"/>
</dbReference>
<dbReference type="GO" id="GO:0005829">
    <property type="term" value="C:cytosol"/>
    <property type="evidence" value="ECO:0007669"/>
    <property type="project" value="TreeGrafter"/>
</dbReference>
<dbReference type="InterPro" id="IPR054559">
    <property type="entry name" value="PSMD12-CSN4-like_N"/>
</dbReference>
<proteinExistence type="inferred from homology"/>
<evidence type="ECO:0000256" key="5">
    <source>
        <dbReference type="ARBA" id="ARBA00014881"/>
    </source>
</evidence>